<keyword evidence="8" id="KW-0238">DNA-binding</keyword>
<dbReference type="SMART" id="SM00898">
    <property type="entry name" value="Fapy_DNA_glyco"/>
    <property type="match status" value="1"/>
</dbReference>
<dbReference type="InterPro" id="IPR012319">
    <property type="entry name" value="FPG_cat"/>
</dbReference>
<evidence type="ECO:0000256" key="10">
    <source>
        <dbReference type="ARBA" id="ARBA00023239"/>
    </source>
</evidence>
<keyword evidence="6 16" id="KW-0378">Hydrolase</keyword>
<evidence type="ECO:0000256" key="13">
    <source>
        <dbReference type="PROSITE-ProRule" id="PRU00391"/>
    </source>
</evidence>
<dbReference type="SUPFAM" id="SSF46946">
    <property type="entry name" value="S13-like H2TH domain"/>
    <property type="match status" value="1"/>
</dbReference>
<accession>A0A1R4JA88</accession>
<evidence type="ECO:0000256" key="1">
    <source>
        <dbReference type="ARBA" id="ARBA00009409"/>
    </source>
</evidence>
<dbReference type="InterPro" id="IPR035937">
    <property type="entry name" value="FPG_N"/>
</dbReference>
<dbReference type="GO" id="GO:0006284">
    <property type="term" value="P:base-excision repair"/>
    <property type="evidence" value="ECO:0007669"/>
    <property type="project" value="InterPro"/>
</dbReference>
<dbReference type="PROSITE" id="PS51066">
    <property type="entry name" value="ZF_FPG_2"/>
    <property type="match status" value="1"/>
</dbReference>
<dbReference type="PANTHER" id="PTHR42697">
    <property type="entry name" value="ENDONUCLEASE 8"/>
    <property type="match status" value="1"/>
</dbReference>
<evidence type="ECO:0000256" key="7">
    <source>
        <dbReference type="ARBA" id="ARBA00022833"/>
    </source>
</evidence>
<dbReference type="Proteomes" id="UP000196778">
    <property type="component" value="Unassembled WGS sequence"/>
</dbReference>
<dbReference type="InterPro" id="IPR015886">
    <property type="entry name" value="H2TH_FPG"/>
</dbReference>
<dbReference type="PROSITE" id="PS51068">
    <property type="entry name" value="FPG_CAT"/>
    <property type="match status" value="1"/>
</dbReference>
<gene>
    <name evidence="16" type="ORF">FM119_06305</name>
</gene>
<evidence type="ECO:0000313" key="17">
    <source>
        <dbReference type="Proteomes" id="UP000196778"/>
    </source>
</evidence>
<dbReference type="Pfam" id="PF01149">
    <property type="entry name" value="Fapy_DNA_glyco"/>
    <property type="match status" value="1"/>
</dbReference>
<dbReference type="InterPro" id="IPR000214">
    <property type="entry name" value="Znf_DNA_glyclase/AP_lyase"/>
</dbReference>
<evidence type="ECO:0000259" key="15">
    <source>
        <dbReference type="PROSITE" id="PS51068"/>
    </source>
</evidence>
<reference evidence="17" key="1">
    <citation type="submission" date="2017-02" db="EMBL/GenBank/DDBJ databases">
        <authorList>
            <person name="Dridi B."/>
        </authorList>
    </citation>
    <scope>NUCLEOTIDE SEQUENCE [LARGE SCALE GENOMIC DNA]</scope>
    <source>
        <strain evidence="17">EB411</strain>
    </source>
</reference>
<dbReference type="EMBL" id="FUKR01000036">
    <property type="protein sequence ID" value="SJN28956.1"/>
    <property type="molecule type" value="Genomic_DNA"/>
</dbReference>
<evidence type="ECO:0000256" key="11">
    <source>
        <dbReference type="ARBA" id="ARBA00023268"/>
    </source>
</evidence>
<dbReference type="AlphaFoldDB" id="A0A1R4JA88"/>
<evidence type="ECO:0000256" key="8">
    <source>
        <dbReference type="ARBA" id="ARBA00023125"/>
    </source>
</evidence>
<evidence type="ECO:0000259" key="14">
    <source>
        <dbReference type="PROSITE" id="PS51066"/>
    </source>
</evidence>
<evidence type="ECO:0000256" key="4">
    <source>
        <dbReference type="ARBA" id="ARBA00022763"/>
    </source>
</evidence>
<keyword evidence="12 16" id="KW-0326">Glycosidase</keyword>
<keyword evidence="17" id="KW-1185">Reference proteome</keyword>
<dbReference type="InterPro" id="IPR044090">
    <property type="entry name" value="Nei2_N"/>
</dbReference>
<keyword evidence="9" id="KW-0234">DNA repair</keyword>
<dbReference type="SUPFAM" id="SSF57716">
    <property type="entry name" value="Glucocorticoid receptor-like (DNA-binding domain)"/>
    <property type="match status" value="1"/>
</dbReference>
<dbReference type="Gene3D" id="3.20.190.10">
    <property type="entry name" value="MutM-like, N-terminal"/>
    <property type="match status" value="1"/>
</dbReference>
<dbReference type="PANTHER" id="PTHR42697:SF1">
    <property type="entry name" value="ENDONUCLEASE 8"/>
    <property type="match status" value="1"/>
</dbReference>
<dbReference type="InterPro" id="IPR010979">
    <property type="entry name" value="Ribosomal_uS13-like_H2TH"/>
</dbReference>
<dbReference type="GO" id="GO:0140078">
    <property type="term" value="F:class I DNA-(apurinic or apyrimidinic site) endonuclease activity"/>
    <property type="evidence" value="ECO:0007669"/>
    <property type="project" value="UniProtKB-EC"/>
</dbReference>
<keyword evidence="4" id="KW-0227">DNA damage</keyword>
<dbReference type="GO" id="GO:0008270">
    <property type="term" value="F:zinc ion binding"/>
    <property type="evidence" value="ECO:0007669"/>
    <property type="project" value="UniProtKB-KW"/>
</dbReference>
<dbReference type="SUPFAM" id="SSF81624">
    <property type="entry name" value="N-terminal domain of MutM-like DNA repair proteins"/>
    <property type="match status" value="1"/>
</dbReference>
<dbReference type="Gene3D" id="1.10.8.50">
    <property type="match status" value="1"/>
</dbReference>
<evidence type="ECO:0000256" key="9">
    <source>
        <dbReference type="ARBA" id="ARBA00023204"/>
    </source>
</evidence>
<protein>
    <recommendedName>
        <fullName evidence="2">DNA-(apurinic or apyrimidinic site) lyase</fullName>
        <ecNumber evidence="2">4.2.99.18</ecNumber>
    </recommendedName>
</protein>
<evidence type="ECO:0000256" key="12">
    <source>
        <dbReference type="ARBA" id="ARBA00023295"/>
    </source>
</evidence>
<dbReference type="GO" id="GO:0000703">
    <property type="term" value="F:oxidized pyrimidine nucleobase lesion DNA N-glycosylase activity"/>
    <property type="evidence" value="ECO:0007669"/>
    <property type="project" value="TreeGrafter"/>
</dbReference>
<evidence type="ECO:0000256" key="2">
    <source>
        <dbReference type="ARBA" id="ARBA00012720"/>
    </source>
</evidence>
<proteinExistence type="inferred from homology"/>
<keyword evidence="11" id="KW-0511">Multifunctional enzyme</keyword>
<keyword evidence="7" id="KW-0862">Zinc</keyword>
<organism evidence="16 17">
    <name type="scientific">Mycetocola reblochoni REB411</name>
    <dbReference type="NCBI Taxonomy" id="1255698"/>
    <lineage>
        <taxon>Bacteria</taxon>
        <taxon>Bacillati</taxon>
        <taxon>Actinomycetota</taxon>
        <taxon>Actinomycetes</taxon>
        <taxon>Micrococcales</taxon>
        <taxon>Microbacteriaceae</taxon>
        <taxon>Mycetocola</taxon>
    </lineage>
</organism>
<dbReference type="GO" id="GO:0003684">
    <property type="term" value="F:damaged DNA binding"/>
    <property type="evidence" value="ECO:0007669"/>
    <property type="project" value="InterPro"/>
</dbReference>
<sequence>MPEGDTVHRLAERLAAVQRGRELVRAELRTPSTATADLTGAIVDDVVAHGKHLFHHLGGRSLHTHLRMDGRWQVIPESAPQRWQRPSWAARAILGTSDSLAIGFDLGVVEVLDAAGEASVRARLGPDPLSAEWDARVAARGLAEASATGVGAAVALGDQSIMAGPGQVYVTEVCFLAGVDPRRPLASTETERVVSLVERTMRANLPRRRRVFTGRDRPGQRTWVYGRSGRSCLRCGTPLRVDELGATPLTARGVVWCPSCQR</sequence>
<feature type="domain" description="FPG-type" evidence="14">
    <location>
        <begin position="223"/>
        <end position="262"/>
    </location>
</feature>
<keyword evidence="10" id="KW-0456">Lyase</keyword>
<dbReference type="SMART" id="SM01232">
    <property type="entry name" value="H2TH"/>
    <property type="match status" value="1"/>
</dbReference>
<evidence type="ECO:0000256" key="5">
    <source>
        <dbReference type="ARBA" id="ARBA00022771"/>
    </source>
</evidence>
<evidence type="ECO:0000256" key="3">
    <source>
        <dbReference type="ARBA" id="ARBA00022723"/>
    </source>
</evidence>
<keyword evidence="5 13" id="KW-0863">Zinc-finger</keyword>
<keyword evidence="3" id="KW-0479">Metal-binding</keyword>
<evidence type="ECO:0000313" key="16">
    <source>
        <dbReference type="EMBL" id="SJN28956.1"/>
    </source>
</evidence>
<dbReference type="EC" id="4.2.99.18" evidence="2"/>
<name>A0A1R4JA88_9MICO</name>
<evidence type="ECO:0000256" key="6">
    <source>
        <dbReference type="ARBA" id="ARBA00022801"/>
    </source>
</evidence>
<dbReference type="RefSeq" id="WP_087136835.1">
    <property type="nucleotide sequence ID" value="NZ_FUKR01000036.1"/>
</dbReference>
<comment type="similarity">
    <text evidence="1">Belongs to the FPG family.</text>
</comment>
<feature type="domain" description="Formamidopyrimidine-DNA glycosylase catalytic" evidence="15">
    <location>
        <begin position="2"/>
        <end position="103"/>
    </location>
</feature>
<dbReference type="OrthoDB" id="9800855at2"/>
<dbReference type="CDD" id="cd08971">
    <property type="entry name" value="AcNei2_N"/>
    <property type="match status" value="1"/>
</dbReference>